<evidence type="ECO:0000313" key="2">
    <source>
        <dbReference type="EMBL" id="OIQ64182.1"/>
    </source>
</evidence>
<proteinExistence type="predicted"/>
<dbReference type="PANTHER" id="PTHR40094:SF1">
    <property type="entry name" value="UBIQUITIN DOMAIN-CONTAINING PROTEIN"/>
    <property type="match status" value="1"/>
</dbReference>
<gene>
    <name evidence="2" type="ORF">GALL_542670</name>
</gene>
<dbReference type="InterPro" id="IPR041246">
    <property type="entry name" value="Bact_MG10"/>
</dbReference>
<reference evidence="2" key="1">
    <citation type="submission" date="2016-10" db="EMBL/GenBank/DDBJ databases">
        <title>Sequence of Gallionella enrichment culture.</title>
        <authorList>
            <person name="Poehlein A."/>
            <person name="Muehling M."/>
            <person name="Daniel R."/>
        </authorList>
    </citation>
    <scope>NUCLEOTIDE SEQUENCE</scope>
</reference>
<dbReference type="GO" id="GO:0004866">
    <property type="term" value="F:endopeptidase inhibitor activity"/>
    <property type="evidence" value="ECO:0007669"/>
    <property type="project" value="TreeGrafter"/>
</dbReference>
<dbReference type="InterPro" id="IPR051802">
    <property type="entry name" value="YfhM-like"/>
</dbReference>
<dbReference type="AlphaFoldDB" id="A0A1J5NZD1"/>
<name>A0A1J5NZD1_9ZZZZ</name>
<protein>
    <recommendedName>
        <fullName evidence="1">Bacterial alpha-2-macroglobulin MG10 domain-containing protein</fullName>
    </recommendedName>
</protein>
<dbReference type="Pfam" id="PF17973">
    <property type="entry name" value="bMG10"/>
    <property type="match status" value="1"/>
</dbReference>
<dbReference type="PANTHER" id="PTHR40094">
    <property type="entry name" value="ALPHA-2-MACROGLOBULIN HOMOLOG"/>
    <property type="match status" value="1"/>
</dbReference>
<comment type="caution">
    <text evidence="2">The sequence shown here is derived from an EMBL/GenBank/DDBJ whole genome shotgun (WGS) entry which is preliminary data.</text>
</comment>
<feature type="domain" description="Bacterial alpha-2-macroglobulin MG10" evidence="1">
    <location>
        <begin position="12"/>
        <end position="141"/>
    </location>
</feature>
<dbReference type="EMBL" id="MLJW01008346">
    <property type="protein sequence ID" value="OIQ64182.1"/>
    <property type="molecule type" value="Genomic_DNA"/>
</dbReference>
<evidence type="ECO:0000259" key="1">
    <source>
        <dbReference type="Pfam" id="PF17973"/>
    </source>
</evidence>
<accession>A0A1J5NZD1</accession>
<organism evidence="2">
    <name type="scientific">mine drainage metagenome</name>
    <dbReference type="NCBI Taxonomy" id="410659"/>
    <lineage>
        <taxon>unclassified sequences</taxon>
        <taxon>metagenomes</taxon>
        <taxon>ecological metagenomes</taxon>
    </lineage>
</organism>
<sequence length="155" mass="16535">MPVTAEAAGGTGYAIKRSYFTTDGKPAKIDSVKAGTRLVTVLEVTPLGDGEARLMVSDPLPAGFEIDNPNLMASGAVGGFDWLDSVAPTDVAHSEFRQDRFLTAIDRTDSKPFKLAYIVRAISPGTFHHPAASVEDMYRPDIRAHGDTGTVTITP</sequence>